<dbReference type="EMBL" id="QJSX01000001">
    <property type="protein sequence ID" value="PYE56451.1"/>
    <property type="molecule type" value="Genomic_DNA"/>
</dbReference>
<evidence type="ECO:0000256" key="5">
    <source>
        <dbReference type="ARBA" id="ARBA00022801"/>
    </source>
</evidence>
<dbReference type="GO" id="GO:0003677">
    <property type="term" value="F:DNA binding"/>
    <property type="evidence" value="ECO:0007669"/>
    <property type="project" value="UniProtKB-UniRule"/>
</dbReference>
<dbReference type="InterPro" id="IPR005759">
    <property type="entry name" value="Nth"/>
</dbReference>
<dbReference type="InterPro" id="IPR004035">
    <property type="entry name" value="Endouclease-III_FeS-bd_BS"/>
</dbReference>
<comment type="similarity">
    <text evidence="1 12">Belongs to the Nth/MutY family.</text>
</comment>
<comment type="caution">
    <text evidence="14">The sequence shown here is derived from an EMBL/GenBank/DDBJ whole genome shotgun (WGS) entry which is preliminary data.</text>
</comment>
<dbReference type="HAMAP" id="MF_00942">
    <property type="entry name" value="Nth"/>
    <property type="match status" value="1"/>
</dbReference>
<evidence type="ECO:0000313" key="15">
    <source>
        <dbReference type="Proteomes" id="UP000248326"/>
    </source>
</evidence>
<name>A0A318SC86_9DEIO</name>
<keyword evidence="2 12" id="KW-0004">4Fe-4S</keyword>
<gene>
    <name evidence="12" type="primary">nth</name>
    <name evidence="14" type="ORF">DES52_101255</name>
</gene>
<evidence type="ECO:0000256" key="11">
    <source>
        <dbReference type="ARBA" id="ARBA00023295"/>
    </source>
</evidence>
<sequence>MNALPESSSHRASAVLSLLEGLYPDARTELEFKSPFELLVATVLSAQATDKSVNAATPALFSKYPTAFELAQASPEDVEPLIKTIGLYRNKAKNLVGLAIRLVERHGGQVPNDFDAVTALPGAGRKTANVVLSNAFGVAAIAVDTHVGRLSRRLGLSEHTNPDKVERDLQRLFPSERWTFLHHALILHGRRVCLARKPLCGECLIASVCPRIGVA</sequence>
<dbReference type="InterPro" id="IPR011257">
    <property type="entry name" value="DNA_glycosylase"/>
</dbReference>
<feature type="binding site" evidence="12">
    <location>
        <position position="209"/>
    </location>
    <ligand>
        <name>[4Fe-4S] cluster</name>
        <dbReference type="ChEBI" id="CHEBI:49883"/>
    </ligand>
</feature>
<dbReference type="GO" id="GO:0051539">
    <property type="term" value="F:4 iron, 4 sulfur cluster binding"/>
    <property type="evidence" value="ECO:0007669"/>
    <property type="project" value="UniProtKB-UniRule"/>
</dbReference>
<comment type="catalytic activity">
    <reaction evidence="12">
        <text>2'-deoxyribonucleotide-(2'-deoxyribose 5'-phosphate)-2'-deoxyribonucleotide-DNA = a 3'-end 2'-deoxyribonucleotide-(2,3-dehydro-2,3-deoxyribose 5'-phosphate)-DNA + a 5'-end 5'-phospho-2'-deoxyribonucleoside-DNA + H(+)</text>
        <dbReference type="Rhea" id="RHEA:66592"/>
        <dbReference type="Rhea" id="RHEA-COMP:13180"/>
        <dbReference type="Rhea" id="RHEA-COMP:16897"/>
        <dbReference type="Rhea" id="RHEA-COMP:17067"/>
        <dbReference type="ChEBI" id="CHEBI:15378"/>
        <dbReference type="ChEBI" id="CHEBI:136412"/>
        <dbReference type="ChEBI" id="CHEBI:157695"/>
        <dbReference type="ChEBI" id="CHEBI:167181"/>
        <dbReference type="EC" id="4.2.99.18"/>
    </reaction>
</comment>
<keyword evidence="8 12" id="KW-0238">DNA-binding</keyword>
<evidence type="ECO:0000256" key="2">
    <source>
        <dbReference type="ARBA" id="ARBA00022485"/>
    </source>
</evidence>
<dbReference type="AlphaFoldDB" id="A0A318SC86"/>
<feature type="binding site" evidence="12">
    <location>
        <position position="203"/>
    </location>
    <ligand>
        <name>[4Fe-4S] cluster</name>
        <dbReference type="ChEBI" id="CHEBI:49883"/>
    </ligand>
</feature>
<evidence type="ECO:0000256" key="6">
    <source>
        <dbReference type="ARBA" id="ARBA00023004"/>
    </source>
</evidence>
<keyword evidence="6 12" id="KW-0408">Iron</keyword>
<dbReference type="Proteomes" id="UP000248326">
    <property type="component" value="Unassembled WGS sequence"/>
</dbReference>
<proteinExistence type="inferred from homology"/>
<dbReference type="GO" id="GO:0019104">
    <property type="term" value="F:DNA N-glycosylase activity"/>
    <property type="evidence" value="ECO:0007669"/>
    <property type="project" value="UniProtKB-UniRule"/>
</dbReference>
<keyword evidence="9 12" id="KW-0234">DNA repair</keyword>
<evidence type="ECO:0000256" key="3">
    <source>
        <dbReference type="ARBA" id="ARBA00022723"/>
    </source>
</evidence>
<dbReference type="Gene3D" id="1.10.340.30">
    <property type="entry name" value="Hypothetical protein, domain 2"/>
    <property type="match status" value="1"/>
</dbReference>
<reference evidence="14 15" key="1">
    <citation type="submission" date="2018-06" db="EMBL/GenBank/DDBJ databases">
        <title>Genomic Encyclopedia of Type Strains, Phase IV (KMG-IV): sequencing the most valuable type-strain genomes for metagenomic binning, comparative biology and taxonomic classification.</title>
        <authorList>
            <person name="Goeker M."/>
        </authorList>
    </citation>
    <scope>NUCLEOTIDE SEQUENCE [LARGE SCALE GENOMIC DNA]</scope>
    <source>
        <strain evidence="14 15">DSM 18048</strain>
    </source>
</reference>
<dbReference type="PANTHER" id="PTHR10359:SF18">
    <property type="entry name" value="ENDONUCLEASE III"/>
    <property type="match status" value="1"/>
</dbReference>
<dbReference type="Pfam" id="PF10576">
    <property type="entry name" value="EndIII_4Fe-2S"/>
    <property type="match status" value="1"/>
</dbReference>
<dbReference type="SMART" id="SM00525">
    <property type="entry name" value="FES"/>
    <property type="match status" value="1"/>
</dbReference>
<keyword evidence="14" id="KW-0255">Endonuclease</keyword>
<keyword evidence="3 12" id="KW-0479">Metal-binding</keyword>
<dbReference type="GO" id="GO:0006285">
    <property type="term" value="P:base-excision repair, AP site formation"/>
    <property type="evidence" value="ECO:0007669"/>
    <property type="project" value="TreeGrafter"/>
</dbReference>
<evidence type="ECO:0000256" key="1">
    <source>
        <dbReference type="ARBA" id="ARBA00008343"/>
    </source>
</evidence>
<dbReference type="GO" id="GO:0046872">
    <property type="term" value="F:metal ion binding"/>
    <property type="evidence" value="ECO:0007669"/>
    <property type="project" value="UniProtKB-KW"/>
</dbReference>
<dbReference type="CDD" id="cd00056">
    <property type="entry name" value="ENDO3c"/>
    <property type="match status" value="1"/>
</dbReference>
<dbReference type="PIRSF" id="PIRSF001435">
    <property type="entry name" value="Nth"/>
    <property type="match status" value="1"/>
</dbReference>
<evidence type="ECO:0000256" key="8">
    <source>
        <dbReference type="ARBA" id="ARBA00023125"/>
    </source>
</evidence>
<dbReference type="OrthoDB" id="9800977at2"/>
<keyword evidence="15" id="KW-1185">Reference proteome</keyword>
<dbReference type="RefSeq" id="WP_110884944.1">
    <property type="nucleotide sequence ID" value="NZ_QJSX01000001.1"/>
</dbReference>
<dbReference type="FunFam" id="1.10.1670.10:FF:000001">
    <property type="entry name" value="Endonuclease III"/>
    <property type="match status" value="1"/>
</dbReference>
<evidence type="ECO:0000256" key="10">
    <source>
        <dbReference type="ARBA" id="ARBA00023239"/>
    </source>
</evidence>
<dbReference type="PROSITE" id="PS00764">
    <property type="entry name" value="ENDONUCLEASE_III_1"/>
    <property type="match status" value="1"/>
</dbReference>
<dbReference type="InterPro" id="IPR003265">
    <property type="entry name" value="HhH-GPD_domain"/>
</dbReference>
<evidence type="ECO:0000259" key="13">
    <source>
        <dbReference type="SMART" id="SM00478"/>
    </source>
</evidence>
<dbReference type="NCBIfam" id="TIGR01083">
    <property type="entry name" value="nth"/>
    <property type="match status" value="1"/>
</dbReference>
<feature type="binding site" evidence="12">
    <location>
        <position position="193"/>
    </location>
    <ligand>
        <name>[4Fe-4S] cluster</name>
        <dbReference type="ChEBI" id="CHEBI:49883"/>
    </ligand>
</feature>
<organism evidence="14 15">
    <name type="scientific">Deinococcus yavapaiensis KR-236</name>
    <dbReference type="NCBI Taxonomy" id="694435"/>
    <lineage>
        <taxon>Bacteria</taxon>
        <taxon>Thermotogati</taxon>
        <taxon>Deinococcota</taxon>
        <taxon>Deinococci</taxon>
        <taxon>Deinococcales</taxon>
        <taxon>Deinococcaceae</taxon>
        <taxon>Deinococcus</taxon>
    </lineage>
</organism>
<evidence type="ECO:0000256" key="9">
    <source>
        <dbReference type="ARBA" id="ARBA00023204"/>
    </source>
</evidence>
<evidence type="ECO:0000256" key="12">
    <source>
        <dbReference type="HAMAP-Rule" id="MF_00942"/>
    </source>
</evidence>
<feature type="binding site" evidence="12">
    <location>
        <position position="200"/>
    </location>
    <ligand>
        <name>[4Fe-4S] cluster</name>
        <dbReference type="ChEBI" id="CHEBI:49883"/>
    </ligand>
</feature>
<keyword evidence="14" id="KW-0540">Nuclease</keyword>
<dbReference type="SUPFAM" id="SSF48150">
    <property type="entry name" value="DNA-glycosylase"/>
    <property type="match status" value="1"/>
</dbReference>
<dbReference type="SMART" id="SM00478">
    <property type="entry name" value="ENDO3c"/>
    <property type="match status" value="1"/>
</dbReference>
<evidence type="ECO:0000256" key="4">
    <source>
        <dbReference type="ARBA" id="ARBA00022763"/>
    </source>
</evidence>
<dbReference type="InterPro" id="IPR003651">
    <property type="entry name" value="Endonuclease3_FeS-loop_motif"/>
</dbReference>
<dbReference type="InterPro" id="IPR023170">
    <property type="entry name" value="HhH_base_excis_C"/>
</dbReference>
<dbReference type="FunFam" id="1.10.340.30:FF:000001">
    <property type="entry name" value="Endonuclease III"/>
    <property type="match status" value="1"/>
</dbReference>
<keyword evidence="7 12" id="KW-0411">Iron-sulfur</keyword>
<dbReference type="PANTHER" id="PTHR10359">
    <property type="entry name" value="A/G-SPECIFIC ADENINE GLYCOSYLASE/ENDONUCLEASE III"/>
    <property type="match status" value="1"/>
</dbReference>
<protein>
    <recommendedName>
        <fullName evidence="12">Endonuclease III</fullName>
        <ecNumber evidence="12">4.2.99.18</ecNumber>
    </recommendedName>
    <alternativeName>
        <fullName evidence="12">DNA-(apurinic or apyrimidinic site) lyase</fullName>
    </alternativeName>
</protein>
<dbReference type="Gene3D" id="1.10.1670.10">
    <property type="entry name" value="Helix-hairpin-Helix base-excision DNA repair enzymes (C-terminal)"/>
    <property type="match status" value="1"/>
</dbReference>
<keyword evidence="10 12" id="KW-0456">Lyase</keyword>
<dbReference type="Pfam" id="PF00730">
    <property type="entry name" value="HhH-GPD"/>
    <property type="match status" value="1"/>
</dbReference>
<dbReference type="EC" id="4.2.99.18" evidence="12"/>
<feature type="domain" description="HhH-GPD" evidence="13">
    <location>
        <begin position="44"/>
        <end position="191"/>
    </location>
</feature>
<dbReference type="GO" id="GO:0140078">
    <property type="term" value="F:class I DNA-(apurinic or apyrimidinic site) endonuclease activity"/>
    <property type="evidence" value="ECO:0007669"/>
    <property type="project" value="UniProtKB-EC"/>
</dbReference>
<keyword evidence="5 12" id="KW-0378">Hydrolase</keyword>
<comment type="function">
    <text evidence="12">DNA repair enzyme that has both DNA N-glycosylase activity and AP-lyase activity. The DNA N-glycosylase activity releases various damaged pyrimidines from DNA by cleaving the N-glycosidic bond, leaving an AP (apurinic/apyrimidinic) site. The AP-lyase activity cleaves the phosphodiester bond 3' to the AP site by a beta-elimination, leaving a 3'-terminal unsaturated sugar and a product with a terminal 5'-phosphate.</text>
</comment>
<evidence type="ECO:0000313" key="14">
    <source>
        <dbReference type="EMBL" id="PYE56451.1"/>
    </source>
</evidence>
<keyword evidence="4 12" id="KW-0227">DNA damage</keyword>
<comment type="cofactor">
    <cofactor evidence="12">
        <name>[4Fe-4S] cluster</name>
        <dbReference type="ChEBI" id="CHEBI:49883"/>
    </cofactor>
    <text evidence="12">Binds 1 [4Fe-4S] cluster.</text>
</comment>
<accession>A0A318SC86</accession>
<keyword evidence="11 12" id="KW-0326">Glycosidase</keyword>
<evidence type="ECO:0000256" key="7">
    <source>
        <dbReference type="ARBA" id="ARBA00023014"/>
    </source>
</evidence>